<sequence>MVTDDNQSLDEYILQIFEEQEEAFYFPVTSQKTARSFVKALYNKGLPYERLYREIGEFEHNFSAWRKGLGRIGIGNRIIERINRPLETVLISDDEEDIQEILTRLKAKVKDADLGNNRVPPITGQRDQSQPISDHRDRLQPTKDHAKSRSDSVMPSGDKVAPSGDQYKRENDRNSTDSWRQSTDAKTKALSDEANDKNSWSSCPQLSRTSASHPLVGGQLEQKEPGLVDFRSVLKRHVENDKLKIGERIDRRSVPPSFNPSIKSDVDRRSRLSTSLDKINRREKADDNHAPGEPLTDRHNKTRAGSEPRDTQYHAETVKRKQKEDTERTREKVTEVDVSRDYTDSLKSKQLKTNDSNNDVNGSDSSNQEPLPTQEVASVKTEAPLAAEESDYSTSETTTTSDSEKTEASSVDDDDDDDDNDDEEDDKADDPDGQDDEIRTSTDSVDDTDDRVAAAIDENYDSDWDSDNDDLSPEGRRLVRQMTEYKCTAAPLDGPGYLYVLTDGGRTSPMTTGGGSLIKVGVSRFPKRRHQQALRFNVDVELTISLPVSLRRRCAEQARKRLDAYKINDRDGWYRGPLVDMLDVVRRMTVD</sequence>
<name>A0AAD9IWG1_9ANNE</name>
<feature type="compositionally biased region" description="Basic and acidic residues" evidence="1">
    <location>
        <begin position="133"/>
        <end position="150"/>
    </location>
</feature>
<evidence type="ECO:0000256" key="1">
    <source>
        <dbReference type="SAM" id="MobiDB-lite"/>
    </source>
</evidence>
<organism evidence="2 3">
    <name type="scientific">Paralvinella palmiformis</name>
    <dbReference type="NCBI Taxonomy" id="53620"/>
    <lineage>
        <taxon>Eukaryota</taxon>
        <taxon>Metazoa</taxon>
        <taxon>Spiralia</taxon>
        <taxon>Lophotrochozoa</taxon>
        <taxon>Annelida</taxon>
        <taxon>Polychaeta</taxon>
        <taxon>Sedentaria</taxon>
        <taxon>Canalipalpata</taxon>
        <taxon>Terebellida</taxon>
        <taxon>Terebelliformia</taxon>
        <taxon>Alvinellidae</taxon>
        <taxon>Paralvinella</taxon>
    </lineage>
</organism>
<feature type="region of interest" description="Disordered" evidence="1">
    <location>
        <begin position="114"/>
        <end position="220"/>
    </location>
</feature>
<comment type="caution">
    <text evidence="2">The sequence shown here is derived from an EMBL/GenBank/DDBJ whole genome shotgun (WGS) entry which is preliminary data.</text>
</comment>
<evidence type="ECO:0000313" key="3">
    <source>
        <dbReference type="Proteomes" id="UP001208570"/>
    </source>
</evidence>
<gene>
    <name evidence="2" type="ORF">LSH36_1071g00009</name>
</gene>
<keyword evidence="3" id="KW-1185">Reference proteome</keyword>
<dbReference type="EMBL" id="JAODUP010001071">
    <property type="protein sequence ID" value="KAK2141598.1"/>
    <property type="molecule type" value="Genomic_DNA"/>
</dbReference>
<feature type="compositionally biased region" description="Low complexity" evidence="1">
    <location>
        <begin position="354"/>
        <end position="367"/>
    </location>
</feature>
<protein>
    <submittedName>
        <fullName evidence="2">Uncharacterized protein</fullName>
    </submittedName>
</protein>
<feature type="compositionally biased region" description="Basic and acidic residues" evidence="1">
    <location>
        <begin position="278"/>
        <end position="347"/>
    </location>
</feature>
<reference evidence="2" key="1">
    <citation type="journal article" date="2023" name="Mol. Biol. Evol.">
        <title>Third-Generation Sequencing Reveals the Adaptive Role of the Epigenome in Three Deep-Sea Polychaetes.</title>
        <authorList>
            <person name="Perez M."/>
            <person name="Aroh O."/>
            <person name="Sun Y."/>
            <person name="Lan Y."/>
            <person name="Juniper S.K."/>
            <person name="Young C.R."/>
            <person name="Angers B."/>
            <person name="Qian P.Y."/>
        </authorList>
    </citation>
    <scope>NUCLEOTIDE SEQUENCE</scope>
    <source>
        <strain evidence="2">P08H-3</strain>
    </source>
</reference>
<accession>A0AAD9IWG1</accession>
<dbReference type="AlphaFoldDB" id="A0AAD9IWG1"/>
<proteinExistence type="predicted"/>
<feature type="compositionally biased region" description="Polar residues" evidence="1">
    <location>
        <begin position="197"/>
        <end position="212"/>
    </location>
</feature>
<evidence type="ECO:0000313" key="2">
    <source>
        <dbReference type="EMBL" id="KAK2141598.1"/>
    </source>
</evidence>
<feature type="region of interest" description="Disordered" evidence="1">
    <location>
        <begin position="251"/>
        <end position="450"/>
    </location>
</feature>
<feature type="compositionally biased region" description="Low complexity" evidence="1">
    <location>
        <begin position="392"/>
        <end position="401"/>
    </location>
</feature>
<feature type="compositionally biased region" description="Acidic residues" evidence="1">
    <location>
        <begin position="410"/>
        <end position="435"/>
    </location>
</feature>
<dbReference type="Proteomes" id="UP001208570">
    <property type="component" value="Unassembled WGS sequence"/>
</dbReference>
<feature type="compositionally biased region" description="Basic and acidic residues" evidence="1">
    <location>
        <begin position="183"/>
        <end position="196"/>
    </location>
</feature>
<feature type="compositionally biased region" description="Basic and acidic residues" evidence="1">
    <location>
        <begin position="166"/>
        <end position="175"/>
    </location>
</feature>